<comment type="function">
    <text evidence="3">Catalyzes the formation of 4-diphosphocytidyl-2-C-methyl-D-erythritol from CTP and 2-C-methyl-D-erythritol 4-phosphate (MEP).</text>
</comment>
<keyword evidence="2 3" id="KW-0548">Nucleotidyltransferase</keyword>
<proteinExistence type="inferred from homology"/>
<feature type="site" description="Positions MEP for the nucleophilic attack" evidence="3">
    <location>
        <position position="158"/>
    </location>
</feature>
<dbReference type="RefSeq" id="WP_275109969.1">
    <property type="nucleotide sequence ID" value="NZ_JAKJSC010000001.1"/>
</dbReference>
<evidence type="ECO:0000256" key="1">
    <source>
        <dbReference type="ARBA" id="ARBA00022679"/>
    </source>
</evidence>
<accession>A0ABT5VTB3</accession>
<dbReference type="PIRSF" id="PIRSF036586">
    <property type="entry name" value="CDP-ribitol_syn"/>
    <property type="match status" value="1"/>
</dbReference>
<dbReference type="PANTHER" id="PTHR32125">
    <property type="entry name" value="2-C-METHYL-D-ERYTHRITOL 4-PHOSPHATE CYTIDYLYLTRANSFERASE, CHLOROPLASTIC"/>
    <property type="match status" value="1"/>
</dbReference>
<feature type="site" description="Transition state stabilizer" evidence="3">
    <location>
        <position position="22"/>
    </location>
</feature>
<dbReference type="Pfam" id="PF01128">
    <property type="entry name" value="IspD"/>
    <property type="match status" value="1"/>
</dbReference>
<evidence type="ECO:0000313" key="5">
    <source>
        <dbReference type="Proteomes" id="UP001528920"/>
    </source>
</evidence>
<name>A0ABT5VTB3_9BACT</name>
<comment type="catalytic activity">
    <reaction evidence="3">
        <text>2-C-methyl-D-erythritol 4-phosphate + CTP + H(+) = 4-CDP-2-C-methyl-D-erythritol + diphosphate</text>
        <dbReference type="Rhea" id="RHEA:13429"/>
        <dbReference type="ChEBI" id="CHEBI:15378"/>
        <dbReference type="ChEBI" id="CHEBI:33019"/>
        <dbReference type="ChEBI" id="CHEBI:37563"/>
        <dbReference type="ChEBI" id="CHEBI:57823"/>
        <dbReference type="ChEBI" id="CHEBI:58262"/>
        <dbReference type="EC" id="2.7.7.60"/>
    </reaction>
</comment>
<dbReference type="InterPro" id="IPR001228">
    <property type="entry name" value="IspD"/>
</dbReference>
<reference evidence="4 5" key="1">
    <citation type="submission" date="2022-01" db="EMBL/GenBank/DDBJ databases">
        <title>Labilibaculum sp. nov, a marine bacterium isolated from Antarctica.</title>
        <authorList>
            <person name="Dai W."/>
        </authorList>
    </citation>
    <scope>NUCLEOTIDE SEQUENCE [LARGE SCALE GENOMIC DNA]</scope>
    <source>
        <strain evidence="4 5">DW002</strain>
    </source>
</reference>
<organism evidence="4 5">
    <name type="scientific">Paralabilibaculum antarcticum</name>
    <dbReference type="NCBI Taxonomy" id="2912572"/>
    <lineage>
        <taxon>Bacteria</taxon>
        <taxon>Pseudomonadati</taxon>
        <taxon>Bacteroidota</taxon>
        <taxon>Bacteroidia</taxon>
        <taxon>Marinilabiliales</taxon>
        <taxon>Marinifilaceae</taxon>
        <taxon>Paralabilibaculum</taxon>
    </lineage>
</organism>
<comment type="caution">
    <text evidence="4">The sequence shown here is derived from an EMBL/GenBank/DDBJ whole genome shotgun (WGS) entry which is preliminary data.</text>
</comment>
<comment type="pathway">
    <text evidence="3">Isoprenoid biosynthesis; isopentenyl diphosphate biosynthesis via DXP pathway; isopentenyl diphosphate from 1-deoxy-D-xylulose 5-phosphate: step 2/6.</text>
</comment>
<dbReference type="GO" id="GO:0016779">
    <property type="term" value="F:nucleotidyltransferase activity"/>
    <property type="evidence" value="ECO:0007669"/>
    <property type="project" value="UniProtKB-KW"/>
</dbReference>
<dbReference type="NCBIfam" id="NF001183">
    <property type="entry name" value="PRK00155.1-3"/>
    <property type="match status" value="1"/>
</dbReference>
<sequence length="459" mass="51317">MRNIGVILAGGNGSRFGGNLPKQFIKVAGKTIIEHTLDVFQKCESIDEVAIVINPSFTNEIETIVNNNQYNKVKKILLGGKERSDSSLAAINAYQDEENADEIKLIFHDAVRPFINRTIINEVIDSLSTCNAVDVAIKATDTIIEVCDKDKIVNVPNRDQLRQGQTPQAFRLKTIKKAYKKALTDPFFKATDDCGIVLKYLPEESITVVEGSAENIKITYDLDMFIADKLFQLKNQEFKTSDFKPKNFDQIKNKCIVIFGGSYGIGKDIYNICKEAGAQVFSFSRSENKVNVKIVEDVKKSLDEVYQTTGKINYIINTAAILNKEALVNVDQETAEEIIAVNFLGMVNVAKESFKYLKDTQGHLLLFTSSSYTRGRASYSLYSSTKAAAVNFTQAISEEWKNFGIRVNCINPERTRTPMRVKNFGNEPVNSLLKSEDVAKISIQTLLSDLTGQVVYIKK</sequence>
<dbReference type="PRINTS" id="PR00081">
    <property type="entry name" value="GDHRDH"/>
</dbReference>
<keyword evidence="3" id="KW-0414">Isoprene biosynthesis</keyword>
<evidence type="ECO:0000313" key="4">
    <source>
        <dbReference type="EMBL" id="MDE5418643.1"/>
    </source>
</evidence>
<dbReference type="SUPFAM" id="SSF51735">
    <property type="entry name" value="NAD(P)-binding Rossmann-fold domains"/>
    <property type="match status" value="1"/>
</dbReference>
<dbReference type="Pfam" id="PF00106">
    <property type="entry name" value="adh_short"/>
    <property type="match status" value="1"/>
</dbReference>
<dbReference type="Proteomes" id="UP001528920">
    <property type="component" value="Unassembled WGS sequence"/>
</dbReference>
<gene>
    <name evidence="3" type="primary">ispD</name>
    <name evidence="4" type="ORF">L3049_11555</name>
</gene>
<dbReference type="CDD" id="cd02516">
    <property type="entry name" value="CDP-ME_synthetase"/>
    <property type="match status" value="1"/>
</dbReference>
<evidence type="ECO:0000256" key="3">
    <source>
        <dbReference type="HAMAP-Rule" id="MF_00108"/>
    </source>
</evidence>
<dbReference type="InterPro" id="IPR020904">
    <property type="entry name" value="Sc_DH/Rdtase_CS"/>
</dbReference>
<dbReference type="InterPro" id="IPR036291">
    <property type="entry name" value="NAD(P)-bd_dom_sf"/>
</dbReference>
<dbReference type="Gene3D" id="3.40.50.720">
    <property type="entry name" value="NAD(P)-binding Rossmann-like Domain"/>
    <property type="match status" value="1"/>
</dbReference>
<dbReference type="InterPro" id="IPR012115">
    <property type="entry name" value="CDP-ribitol_syn"/>
</dbReference>
<keyword evidence="1 3" id="KW-0808">Transferase</keyword>
<protein>
    <recommendedName>
        <fullName evidence="3">2-C-methyl-D-erythritol 4-phosphate cytidylyltransferase</fullName>
        <ecNumber evidence="3">2.7.7.60</ecNumber>
    </recommendedName>
    <alternativeName>
        <fullName evidence="3">4-diphosphocytidyl-2C-methyl-D-erythritol synthase</fullName>
    </alternativeName>
    <alternativeName>
        <fullName evidence="3">MEP cytidylyltransferase</fullName>
        <shortName evidence="3">MCT</shortName>
    </alternativeName>
</protein>
<comment type="similarity">
    <text evidence="3">Belongs to the IspD/TarI cytidylyltransferase family. IspD subfamily.</text>
</comment>
<dbReference type="EMBL" id="JAKJSC010000001">
    <property type="protein sequence ID" value="MDE5418643.1"/>
    <property type="molecule type" value="Genomic_DNA"/>
</dbReference>
<dbReference type="EC" id="2.7.7.60" evidence="3"/>
<dbReference type="PROSITE" id="PS00061">
    <property type="entry name" value="ADH_SHORT"/>
    <property type="match status" value="1"/>
</dbReference>
<dbReference type="CDD" id="cd05233">
    <property type="entry name" value="SDR_c"/>
    <property type="match status" value="1"/>
</dbReference>
<dbReference type="InterPro" id="IPR050088">
    <property type="entry name" value="IspD/TarI_cytidylyltransf_bact"/>
</dbReference>
<dbReference type="InterPro" id="IPR029044">
    <property type="entry name" value="Nucleotide-diphossugar_trans"/>
</dbReference>
<dbReference type="SUPFAM" id="SSF53448">
    <property type="entry name" value="Nucleotide-diphospho-sugar transferases"/>
    <property type="match status" value="1"/>
</dbReference>
<dbReference type="InterPro" id="IPR034683">
    <property type="entry name" value="IspD/TarI"/>
</dbReference>
<feature type="site" description="Transition state stabilizer" evidence="3">
    <location>
        <position position="15"/>
    </location>
</feature>
<dbReference type="Gene3D" id="3.90.550.10">
    <property type="entry name" value="Spore Coat Polysaccharide Biosynthesis Protein SpsA, Chain A"/>
    <property type="match status" value="1"/>
</dbReference>
<evidence type="ECO:0000256" key="2">
    <source>
        <dbReference type="ARBA" id="ARBA00022695"/>
    </source>
</evidence>
<dbReference type="HAMAP" id="MF_00108">
    <property type="entry name" value="IspD"/>
    <property type="match status" value="1"/>
</dbReference>
<dbReference type="PANTHER" id="PTHR32125:SF4">
    <property type="entry name" value="2-C-METHYL-D-ERYTHRITOL 4-PHOSPHATE CYTIDYLYLTRANSFERASE, CHLOROPLASTIC"/>
    <property type="match status" value="1"/>
</dbReference>
<dbReference type="InterPro" id="IPR002347">
    <property type="entry name" value="SDR_fam"/>
</dbReference>
<keyword evidence="5" id="KW-1185">Reference proteome</keyword>
<feature type="site" description="Positions MEP for the nucleophilic attack" evidence="3">
    <location>
        <position position="217"/>
    </location>
</feature>